<feature type="transmembrane region" description="Helical" evidence="6">
    <location>
        <begin position="199"/>
        <end position="219"/>
    </location>
</feature>
<evidence type="ECO:0008006" key="9">
    <source>
        <dbReference type="Google" id="ProtNLM"/>
    </source>
</evidence>
<feature type="transmembrane region" description="Helical" evidence="6">
    <location>
        <begin position="71"/>
        <end position="96"/>
    </location>
</feature>
<keyword evidence="5 6" id="KW-0472">Membrane</keyword>
<feature type="transmembrane region" description="Helical" evidence="6">
    <location>
        <begin position="37"/>
        <end position="59"/>
    </location>
</feature>
<keyword evidence="4 6" id="KW-1133">Transmembrane helix</keyword>
<accession>A0A1S8D4C7</accession>
<comment type="subcellular location">
    <subcellularLocation>
        <location evidence="1">Cell membrane</location>
        <topology evidence="1">Multi-pass membrane protein</topology>
    </subcellularLocation>
</comment>
<dbReference type="Proteomes" id="UP000054844">
    <property type="component" value="Unassembled WGS sequence"/>
</dbReference>
<dbReference type="EMBL" id="LLWF02000031">
    <property type="protein sequence ID" value="ONH83111.1"/>
    <property type="molecule type" value="Genomic_DNA"/>
</dbReference>
<proteinExistence type="predicted"/>
<name>A0A1S8D4C7_9PROT</name>
<dbReference type="GO" id="GO:0015171">
    <property type="term" value="F:amino acid transmembrane transporter activity"/>
    <property type="evidence" value="ECO:0007669"/>
    <property type="project" value="TreeGrafter"/>
</dbReference>
<dbReference type="Pfam" id="PF01810">
    <property type="entry name" value="LysE"/>
    <property type="match status" value="1"/>
</dbReference>
<evidence type="ECO:0000256" key="5">
    <source>
        <dbReference type="ARBA" id="ARBA00023136"/>
    </source>
</evidence>
<evidence type="ECO:0000313" key="7">
    <source>
        <dbReference type="EMBL" id="ONH83111.1"/>
    </source>
</evidence>
<dbReference type="PANTHER" id="PTHR30086">
    <property type="entry name" value="ARGININE EXPORTER PROTEIN ARGO"/>
    <property type="match status" value="1"/>
</dbReference>
<feature type="transmembrane region" description="Helical" evidence="6">
    <location>
        <begin position="231"/>
        <end position="249"/>
    </location>
</feature>
<dbReference type="AlphaFoldDB" id="A0A1S8D4C7"/>
<evidence type="ECO:0000256" key="1">
    <source>
        <dbReference type="ARBA" id="ARBA00004651"/>
    </source>
</evidence>
<evidence type="ECO:0000313" key="8">
    <source>
        <dbReference type="Proteomes" id="UP000054844"/>
    </source>
</evidence>
<sequence length="252" mass="26336">MRRGSSGADAGDQDYALDRRCRPAQKAVAMPLDPALLAAYLLACLVLVLTPGPDMMFVLGQTLSGGPQRGWAAVLGIVCGAFCHIVAAALGVAAILAAEPMLFALLRLAGAAYLVWLGLGALRAAWRGEAGIAPATPSTGTPPHLQGTRLQGQGRIVLQGMLTNLLNPKVALFFLAFLPQFVAPGLAPAWLQMLLLGPLLPLLAVPLFAVLIAGAGRAVSRLNRSARATRWLNGLAGTIFLGLGLRLLLDRR</sequence>
<evidence type="ECO:0000256" key="2">
    <source>
        <dbReference type="ARBA" id="ARBA00022475"/>
    </source>
</evidence>
<organism evidence="7 8">
    <name type="scientific">Roseomonas mucosa</name>
    <dbReference type="NCBI Taxonomy" id="207340"/>
    <lineage>
        <taxon>Bacteria</taxon>
        <taxon>Pseudomonadati</taxon>
        <taxon>Pseudomonadota</taxon>
        <taxon>Alphaproteobacteria</taxon>
        <taxon>Acetobacterales</taxon>
        <taxon>Roseomonadaceae</taxon>
        <taxon>Roseomonas</taxon>
    </lineage>
</organism>
<dbReference type="InterPro" id="IPR001123">
    <property type="entry name" value="LeuE-type"/>
</dbReference>
<protein>
    <recommendedName>
        <fullName evidence="9">Homoserine/homoserine lactone efflux protein</fullName>
    </recommendedName>
</protein>
<evidence type="ECO:0000256" key="6">
    <source>
        <dbReference type="SAM" id="Phobius"/>
    </source>
</evidence>
<keyword evidence="2" id="KW-1003">Cell membrane</keyword>
<gene>
    <name evidence="7" type="ORF">APZ41_011015</name>
</gene>
<comment type="caution">
    <text evidence="7">The sequence shown here is derived from an EMBL/GenBank/DDBJ whole genome shotgun (WGS) entry which is preliminary data.</text>
</comment>
<feature type="transmembrane region" description="Helical" evidence="6">
    <location>
        <begin position="170"/>
        <end position="193"/>
    </location>
</feature>
<evidence type="ECO:0000256" key="3">
    <source>
        <dbReference type="ARBA" id="ARBA00022692"/>
    </source>
</evidence>
<reference evidence="7" key="1">
    <citation type="submission" date="2016-12" db="EMBL/GenBank/DDBJ databases">
        <title>Draft genome sequence of Roseomonas mucosa strain AU37, isolated from a peripheral intravenous catheter.</title>
        <authorList>
            <person name="Choudhury M.A."/>
            <person name="Sidjabat H.E."/>
            <person name="Wailan A.M."/>
            <person name="Zhang L."/>
            <person name="Marsh N.M."/>
            <person name="Rickard C.M."/>
            <person name="Davies M."/>
            <person name="Mcmillan D.J."/>
        </authorList>
    </citation>
    <scope>NUCLEOTIDE SEQUENCE [LARGE SCALE GENOMIC DNA]</scope>
    <source>
        <strain evidence="7">AU37</strain>
    </source>
</reference>
<keyword evidence="8" id="KW-1185">Reference proteome</keyword>
<feature type="transmembrane region" description="Helical" evidence="6">
    <location>
        <begin position="102"/>
        <end position="122"/>
    </location>
</feature>
<dbReference type="PIRSF" id="PIRSF006324">
    <property type="entry name" value="LeuE"/>
    <property type="match status" value="1"/>
</dbReference>
<dbReference type="GO" id="GO:0005886">
    <property type="term" value="C:plasma membrane"/>
    <property type="evidence" value="ECO:0007669"/>
    <property type="project" value="UniProtKB-SubCell"/>
</dbReference>
<keyword evidence="3 6" id="KW-0812">Transmembrane</keyword>
<evidence type="ECO:0000256" key="4">
    <source>
        <dbReference type="ARBA" id="ARBA00022989"/>
    </source>
</evidence>
<dbReference type="PANTHER" id="PTHR30086:SF20">
    <property type="entry name" value="ARGININE EXPORTER PROTEIN ARGO-RELATED"/>
    <property type="match status" value="1"/>
</dbReference>